<sequence>NKPKYCEGGNLVDKCSTCGCLEGMMCRDDNTCIKIERGEIINVGLIIFKYSDTVLPDVVYCLWPTKSRSLAFEECYDVNYGGKGEILSKYPVLDLITDSINKKRVFQYDVIHSLYYLPDYFRNEASKYGLDLKVNLYFQGVFDLTESLPQTYKRPTGGSVLTDYSFFVNQAEKRINLSSFDKLMIVFLNDQDFQDREEAFEFSSAYHQKSAILNFRIRGNLFNNNYLITLSHEFQHVLGARDLYLEPCPRGPYWSCCMDPEGIPEPNKIPKYPQTKACSMCQSIQLNAEGLGQSASLENIVTCQRTAKEMGWLK</sequence>
<proteinExistence type="predicted"/>
<dbReference type="Proteomes" id="UP000230159">
    <property type="component" value="Unassembled WGS sequence"/>
</dbReference>
<name>A0A2H0D159_9BACT</name>
<accession>A0A2H0D159</accession>
<evidence type="ECO:0000313" key="2">
    <source>
        <dbReference type="Proteomes" id="UP000230159"/>
    </source>
</evidence>
<reference evidence="1 2" key="1">
    <citation type="submission" date="2017-09" db="EMBL/GenBank/DDBJ databases">
        <title>Depth-based differentiation of microbial function through sediment-hosted aquifers and enrichment of novel symbionts in the deep terrestrial subsurface.</title>
        <authorList>
            <person name="Probst A.J."/>
            <person name="Ladd B."/>
            <person name="Jarett J.K."/>
            <person name="Geller-Mcgrath D.E."/>
            <person name="Sieber C.M."/>
            <person name="Emerson J.B."/>
            <person name="Anantharaman K."/>
            <person name="Thomas B.C."/>
            <person name="Malmstrom R."/>
            <person name="Stieglmeier M."/>
            <person name="Klingl A."/>
            <person name="Woyke T."/>
            <person name="Ryan C.M."/>
            <person name="Banfield J.F."/>
        </authorList>
    </citation>
    <scope>NUCLEOTIDE SEQUENCE [LARGE SCALE GENOMIC DNA]</scope>
    <source>
        <strain evidence="1">CG22_combo_CG10-13_8_21_14_all_39_9</strain>
    </source>
</reference>
<evidence type="ECO:0000313" key="1">
    <source>
        <dbReference type="EMBL" id="PIP75751.1"/>
    </source>
</evidence>
<feature type="non-terminal residue" evidence="1">
    <location>
        <position position="1"/>
    </location>
</feature>
<protein>
    <submittedName>
        <fullName evidence="1">Uncharacterized protein</fullName>
    </submittedName>
</protein>
<organism evidence="1 2">
    <name type="scientific">Candidatus Kuenenbacteria bacterium CG22_combo_CG10-13_8_21_14_all_39_9</name>
    <dbReference type="NCBI Taxonomy" id="1974621"/>
    <lineage>
        <taxon>Bacteria</taxon>
        <taxon>Candidatus Kueneniibacteriota</taxon>
    </lineage>
</organism>
<comment type="caution">
    <text evidence="1">The sequence shown here is derived from an EMBL/GenBank/DDBJ whole genome shotgun (WGS) entry which is preliminary data.</text>
</comment>
<dbReference type="AlphaFoldDB" id="A0A2H0D159"/>
<dbReference type="EMBL" id="PCTN01000089">
    <property type="protein sequence ID" value="PIP75751.1"/>
    <property type="molecule type" value="Genomic_DNA"/>
</dbReference>
<gene>
    <name evidence="1" type="ORF">COW86_02000</name>
</gene>